<dbReference type="EMBL" id="JACHMB010000001">
    <property type="protein sequence ID" value="MBB5785200.1"/>
    <property type="molecule type" value="Genomic_DNA"/>
</dbReference>
<dbReference type="Proteomes" id="UP000579153">
    <property type="component" value="Unassembled WGS sequence"/>
</dbReference>
<evidence type="ECO:0000313" key="2">
    <source>
        <dbReference type="EMBL" id="MBB5785200.1"/>
    </source>
</evidence>
<feature type="transmembrane region" description="Helical" evidence="1">
    <location>
        <begin position="20"/>
        <end position="44"/>
    </location>
</feature>
<proteinExistence type="predicted"/>
<reference evidence="2 3" key="1">
    <citation type="submission" date="2020-08" db="EMBL/GenBank/DDBJ databases">
        <title>Sequencing the genomes of 1000 actinobacteria strains.</title>
        <authorList>
            <person name="Klenk H.-P."/>
        </authorList>
    </citation>
    <scope>NUCLEOTIDE SEQUENCE [LARGE SCALE GENOMIC DNA]</scope>
    <source>
        <strain evidence="2 3">DSM 45507</strain>
    </source>
</reference>
<dbReference type="RefSeq" id="WP_185078011.1">
    <property type="nucleotide sequence ID" value="NZ_JACHMB010000001.1"/>
</dbReference>
<evidence type="ECO:0000313" key="3">
    <source>
        <dbReference type="Proteomes" id="UP000579153"/>
    </source>
</evidence>
<keyword evidence="3" id="KW-1185">Reference proteome</keyword>
<organism evidence="2 3">
    <name type="scientific">Nonomuraea jabiensis</name>
    <dbReference type="NCBI Taxonomy" id="882448"/>
    <lineage>
        <taxon>Bacteria</taxon>
        <taxon>Bacillati</taxon>
        <taxon>Actinomycetota</taxon>
        <taxon>Actinomycetes</taxon>
        <taxon>Streptosporangiales</taxon>
        <taxon>Streptosporangiaceae</taxon>
        <taxon>Nonomuraea</taxon>
    </lineage>
</organism>
<protein>
    <submittedName>
        <fullName evidence="2">Uncharacterized protein</fullName>
    </submittedName>
</protein>
<sequence>MTDAETAWSAQRFIATGVTGILATGVTGILAAVAVMLAGGFATIRRLTV</sequence>
<name>A0A7W9LIM9_9ACTN</name>
<keyword evidence="1" id="KW-0812">Transmembrane</keyword>
<gene>
    <name evidence="2" type="ORF">HD596_011956</name>
</gene>
<dbReference type="AlphaFoldDB" id="A0A7W9LIM9"/>
<accession>A0A7W9LIM9</accession>
<keyword evidence="1" id="KW-1133">Transmembrane helix</keyword>
<keyword evidence="1" id="KW-0472">Membrane</keyword>
<comment type="caution">
    <text evidence="2">The sequence shown here is derived from an EMBL/GenBank/DDBJ whole genome shotgun (WGS) entry which is preliminary data.</text>
</comment>
<evidence type="ECO:0000256" key="1">
    <source>
        <dbReference type="SAM" id="Phobius"/>
    </source>
</evidence>